<evidence type="ECO:0000313" key="2">
    <source>
        <dbReference type="Proteomes" id="UP001055072"/>
    </source>
</evidence>
<protein>
    <submittedName>
        <fullName evidence="1">Uncharacterized protein</fullName>
    </submittedName>
</protein>
<accession>A0ACB8TM85</accession>
<reference evidence="1" key="1">
    <citation type="journal article" date="2021" name="Environ. Microbiol.">
        <title>Gene family expansions and transcriptome signatures uncover fungal adaptations to wood decay.</title>
        <authorList>
            <person name="Hage H."/>
            <person name="Miyauchi S."/>
            <person name="Viragh M."/>
            <person name="Drula E."/>
            <person name="Min B."/>
            <person name="Chaduli D."/>
            <person name="Navarro D."/>
            <person name="Favel A."/>
            <person name="Norest M."/>
            <person name="Lesage-Meessen L."/>
            <person name="Balint B."/>
            <person name="Merenyi Z."/>
            <person name="de Eugenio L."/>
            <person name="Morin E."/>
            <person name="Martinez A.T."/>
            <person name="Baldrian P."/>
            <person name="Stursova M."/>
            <person name="Martinez M.J."/>
            <person name="Novotny C."/>
            <person name="Magnuson J.K."/>
            <person name="Spatafora J.W."/>
            <person name="Maurice S."/>
            <person name="Pangilinan J."/>
            <person name="Andreopoulos W."/>
            <person name="LaButti K."/>
            <person name="Hundley H."/>
            <person name="Na H."/>
            <person name="Kuo A."/>
            <person name="Barry K."/>
            <person name="Lipzen A."/>
            <person name="Henrissat B."/>
            <person name="Riley R."/>
            <person name="Ahrendt S."/>
            <person name="Nagy L.G."/>
            <person name="Grigoriev I.V."/>
            <person name="Martin F."/>
            <person name="Rosso M.N."/>
        </authorList>
    </citation>
    <scope>NUCLEOTIDE SEQUENCE</scope>
    <source>
        <strain evidence="1">CBS 384.51</strain>
    </source>
</reference>
<comment type="caution">
    <text evidence="1">The sequence shown here is derived from an EMBL/GenBank/DDBJ whole genome shotgun (WGS) entry which is preliminary data.</text>
</comment>
<keyword evidence="2" id="KW-1185">Reference proteome</keyword>
<name>A0ACB8TM85_9APHY</name>
<dbReference type="Proteomes" id="UP001055072">
    <property type="component" value="Unassembled WGS sequence"/>
</dbReference>
<gene>
    <name evidence="1" type="ORF">BDY19DRAFT_910818</name>
</gene>
<evidence type="ECO:0000313" key="1">
    <source>
        <dbReference type="EMBL" id="KAI0083143.1"/>
    </source>
</evidence>
<sequence>MAAARKKSGSSGRKSPRNRAPQSNTVDERPTLHQEAPTSEMATNHNLDYLDSQLHTAGIPAAGQVITNGAAWCLTANGPLAANGPPVANGPLANITHQDGPPTAPAAGPDSDLDNPAALENQFAFDLAADPTLDVATLMRQMQHLQAQFMAFTAPPTTPGADPMTNATGRRLVVPTLSEAPDSVPKPKGSAGGGQRGYHLKAAMGLTGSDSDGLYNMILATVRELVHAARIDLSRPYHQVSPESLSRVFASARRMHPYLARFERDWATAAIVKQYMSSARRYGRRKNYFSSVGNLGERRNLDDM</sequence>
<organism evidence="1 2">
    <name type="scientific">Irpex rosettiformis</name>
    <dbReference type="NCBI Taxonomy" id="378272"/>
    <lineage>
        <taxon>Eukaryota</taxon>
        <taxon>Fungi</taxon>
        <taxon>Dikarya</taxon>
        <taxon>Basidiomycota</taxon>
        <taxon>Agaricomycotina</taxon>
        <taxon>Agaricomycetes</taxon>
        <taxon>Polyporales</taxon>
        <taxon>Irpicaceae</taxon>
        <taxon>Irpex</taxon>
    </lineage>
</organism>
<proteinExistence type="predicted"/>
<dbReference type="EMBL" id="MU274989">
    <property type="protein sequence ID" value="KAI0083143.1"/>
    <property type="molecule type" value="Genomic_DNA"/>
</dbReference>